<dbReference type="InterPro" id="IPR044687">
    <property type="entry name" value="LPA3"/>
</dbReference>
<dbReference type="Pfam" id="PF09353">
    <property type="entry name" value="DUF1995"/>
    <property type="match status" value="1"/>
</dbReference>
<protein>
    <recommendedName>
        <fullName evidence="3">DUF1995 domain-containing protein</fullName>
    </recommendedName>
</protein>
<dbReference type="Proteomes" id="UP001165085">
    <property type="component" value="Unassembled WGS sequence"/>
</dbReference>
<dbReference type="AlphaFoldDB" id="A0A9W7BQJ1"/>
<evidence type="ECO:0000256" key="2">
    <source>
        <dbReference type="SAM" id="SignalP"/>
    </source>
</evidence>
<feature type="signal peptide" evidence="2">
    <location>
        <begin position="1"/>
        <end position="17"/>
    </location>
</feature>
<dbReference type="OrthoDB" id="2082at2759"/>
<feature type="chain" id="PRO_5040778945" description="DUF1995 domain-containing protein" evidence="2">
    <location>
        <begin position="18"/>
        <end position="395"/>
    </location>
</feature>
<reference evidence="5" key="1">
    <citation type="journal article" date="2023" name="Commun. Biol.">
        <title>Genome analysis of Parmales, the sister group of diatoms, reveals the evolutionary specialization of diatoms from phago-mixotrophs to photoautotrophs.</title>
        <authorList>
            <person name="Ban H."/>
            <person name="Sato S."/>
            <person name="Yoshikawa S."/>
            <person name="Yamada K."/>
            <person name="Nakamura Y."/>
            <person name="Ichinomiya M."/>
            <person name="Sato N."/>
            <person name="Blanc-Mathieu R."/>
            <person name="Endo H."/>
            <person name="Kuwata A."/>
            <person name="Ogata H."/>
        </authorList>
    </citation>
    <scope>NUCLEOTIDE SEQUENCE [LARGE SCALE GENOMIC DNA]</scope>
    <source>
        <strain evidence="5">NIES 3701</strain>
    </source>
</reference>
<proteinExistence type="predicted"/>
<comment type="caution">
    <text evidence="4">The sequence shown here is derived from an EMBL/GenBank/DDBJ whole genome shotgun (WGS) entry which is preliminary data.</text>
</comment>
<name>A0A9W7BQJ1_9STRA</name>
<evidence type="ECO:0000259" key="3">
    <source>
        <dbReference type="Pfam" id="PF09353"/>
    </source>
</evidence>
<feature type="region of interest" description="Disordered" evidence="1">
    <location>
        <begin position="27"/>
        <end position="70"/>
    </location>
</feature>
<evidence type="ECO:0000256" key="1">
    <source>
        <dbReference type="SAM" id="MobiDB-lite"/>
    </source>
</evidence>
<feature type="domain" description="DUF1995" evidence="3">
    <location>
        <begin position="92"/>
        <end position="348"/>
    </location>
</feature>
<dbReference type="PANTHER" id="PTHR34051:SF2">
    <property type="entry name" value="PROTEIN LPA3"/>
    <property type="match status" value="1"/>
</dbReference>
<dbReference type="InterPro" id="IPR018962">
    <property type="entry name" value="DUF1995"/>
</dbReference>
<dbReference type="EMBL" id="BRXY01000436">
    <property type="protein sequence ID" value="GMH94919.1"/>
    <property type="molecule type" value="Genomic_DNA"/>
</dbReference>
<feature type="compositionally biased region" description="Low complexity" evidence="1">
    <location>
        <begin position="29"/>
        <end position="63"/>
    </location>
</feature>
<accession>A0A9W7BQJ1</accession>
<keyword evidence="5" id="KW-1185">Reference proteome</keyword>
<dbReference type="PANTHER" id="PTHR34051">
    <property type="entry name" value="PROTEIN LOW PSII ACCUMULATION 3, CHLOROPLASTIC"/>
    <property type="match status" value="1"/>
</dbReference>
<sequence length="395" mass="43968">MNVVLTILGFMTLLVVASNSFILSPTSNQQRCSAPSSQSRPQSSASHLCQPTSSSHSSRTARTALRERTVEKTVTDDEFASMISSSSKAPPPASFYQLNLASQEAATLAIARGERLLEIEFPPLPNEVLEMDDVSAYDVAKANLRLATDFAKIFAQRGEKVAILFPDEAERNIAVDNIGTPNPYPGITIESLRRSDPNDTRVFKPEQIFLNLLGSKSGAVTPIDGIDMYIIIVASAQELPDVEELHLANTDTPIVLFNLKLDTLRGDLGVPAFPPKDLQDRFLSRFRPVYYLRTRQYSRSTAAPPFVVNYQGALFRQYPGEYQTLLDIGDGNFRRVSSSDFRPGLGEFKGQLVEALQEKGVVEKEGETLTFLRTGYKTSTWWEEPRENCSEIFRR</sequence>
<evidence type="ECO:0000313" key="4">
    <source>
        <dbReference type="EMBL" id="GMH94919.1"/>
    </source>
</evidence>
<keyword evidence="2" id="KW-0732">Signal</keyword>
<organism evidence="4 5">
    <name type="scientific">Triparma strigata</name>
    <dbReference type="NCBI Taxonomy" id="1606541"/>
    <lineage>
        <taxon>Eukaryota</taxon>
        <taxon>Sar</taxon>
        <taxon>Stramenopiles</taxon>
        <taxon>Ochrophyta</taxon>
        <taxon>Bolidophyceae</taxon>
        <taxon>Parmales</taxon>
        <taxon>Triparmaceae</taxon>
        <taxon>Triparma</taxon>
    </lineage>
</organism>
<evidence type="ECO:0000313" key="5">
    <source>
        <dbReference type="Proteomes" id="UP001165085"/>
    </source>
</evidence>
<gene>
    <name evidence="4" type="ORF">TrST_g7771</name>
</gene>